<dbReference type="RefSeq" id="WP_084887989.1">
    <property type="nucleotide sequence ID" value="NZ_JAFEUM010000002.1"/>
</dbReference>
<protein>
    <submittedName>
        <fullName evidence="1">CPXCG motif-containing cysteine-rich protein</fullName>
    </submittedName>
</protein>
<dbReference type="PIRSF" id="PIRSF037225">
    <property type="entry name" value="UCP037225"/>
    <property type="match status" value="1"/>
</dbReference>
<reference evidence="1 2" key="1">
    <citation type="submission" date="2021-02" db="EMBL/GenBank/DDBJ databases">
        <authorList>
            <person name="Park J.-S."/>
        </authorList>
    </citation>
    <scope>NUCLEOTIDE SEQUENCE [LARGE SCALE GENOMIC DNA]</scope>
    <source>
        <strain evidence="1 2">188UL20-2</strain>
    </source>
</reference>
<dbReference type="InterPro" id="IPR025990">
    <property type="entry name" value="zinc_ribbon_bacterial"/>
</dbReference>
<evidence type="ECO:0000313" key="2">
    <source>
        <dbReference type="Proteomes" id="UP000809621"/>
    </source>
</evidence>
<evidence type="ECO:0000313" key="1">
    <source>
        <dbReference type="EMBL" id="MBM7035825.1"/>
    </source>
</evidence>
<organism evidence="1 2">
    <name type="scientific">Vibrio ulleungensis</name>
    <dbReference type="NCBI Taxonomy" id="2807619"/>
    <lineage>
        <taxon>Bacteria</taxon>
        <taxon>Pseudomonadati</taxon>
        <taxon>Pseudomonadota</taxon>
        <taxon>Gammaproteobacteria</taxon>
        <taxon>Vibrionales</taxon>
        <taxon>Vibrionaceae</taxon>
        <taxon>Vibrio</taxon>
    </lineage>
</organism>
<comment type="caution">
    <text evidence="1">The sequence shown here is derived from an EMBL/GenBank/DDBJ whole genome shotgun (WGS) entry which is preliminary data.</text>
</comment>
<accession>A0ABS2HE06</accession>
<name>A0ABS2HE06_9VIBR</name>
<dbReference type="Proteomes" id="UP000809621">
    <property type="component" value="Unassembled WGS sequence"/>
</dbReference>
<gene>
    <name evidence="1" type="ORF">JQC93_05330</name>
</gene>
<dbReference type="EMBL" id="JAFEUM010000002">
    <property type="protein sequence ID" value="MBM7035825.1"/>
    <property type="molecule type" value="Genomic_DNA"/>
</dbReference>
<keyword evidence="2" id="KW-1185">Reference proteome</keyword>
<sequence>MKTFSEKGIDCPHCGHHIRVSVDATNGDQSFYEDCPACCCPIHLSMHVDEQHDHIDLMVDADDEQMY</sequence>
<dbReference type="InterPro" id="IPR017143">
    <property type="entry name" value="UCP037225"/>
</dbReference>
<proteinExistence type="predicted"/>
<dbReference type="Pfam" id="PF14255">
    <property type="entry name" value="Zn_ribbon_21"/>
    <property type="match status" value="1"/>
</dbReference>